<dbReference type="OrthoDB" id="8220622at2"/>
<evidence type="ECO:0000256" key="1">
    <source>
        <dbReference type="ARBA" id="ARBA00023015"/>
    </source>
</evidence>
<feature type="DNA-binding region" description="H-T-H motif" evidence="4">
    <location>
        <begin position="48"/>
        <end position="67"/>
    </location>
</feature>
<keyword evidence="1" id="KW-0805">Transcription regulation</keyword>
<dbReference type="Proteomes" id="UP000236884">
    <property type="component" value="Chromosome"/>
</dbReference>
<dbReference type="RefSeq" id="WP_096356389.1">
    <property type="nucleotide sequence ID" value="NZ_AP014946.1"/>
</dbReference>
<dbReference type="InterPro" id="IPR009057">
    <property type="entry name" value="Homeodomain-like_sf"/>
</dbReference>
<evidence type="ECO:0000313" key="6">
    <source>
        <dbReference type="EMBL" id="BAT60304.1"/>
    </source>
</evidence>
<dbReference type="PRINTS" id="PR00455">
    <property type="entry name" value="HTHTETR"/>
</dbReference>
<evidence type="ECO:0000256" key="3">
    <source>
        <dbReference type="ARBA" id="ARBA00023163"/>
    </source>
</evidence>
<dbReference type="InterPro" id="IPR001647">
    <property type="entry name" value="HTH_TetR"/>
</dbReference>
<protein>
    <submittedName>
        <fullName evidence="6">Transcriptional regulator BetI</fullName>
    </submittedName>
</protein>
<evidence type="ECO:0000256" key="4">
    <source>
        <dbReference type="PROSITE-ProRule" id="PRU00335"/>
    </source>
</evidence>
<dbReference type="SUPFAM" id="SSF46689">
    <property type="entry name" value="Homeodomain-like"/>
    <property type="match status" value="1"/>
</dbReference>
<dbReference type="PANTHER" id="PTHR30055:SF234">
    <property type="entry name" value="HTH-TYPE TRANSCRIPTIONAL REGULATOR BETI"/>
    <property type="match status" value="1"/>
</dbReference>
<proteinExistence type="predicted"/>
<dbReference type="KEGG" id="vgo:GJW-30_1_02840"/>
<reference evidence="6 7" key="1">
    <citation type="submission" date="2015-08" db="EMBL/GenBank/DDBJ databases">
        <title>Investigation of the bacterial diversity of lava forest soil.</title>
        <authorList>
            <person name="Lee J.S."/>
        </authorList>
    </citation>
    <scope>NUCLEOTIDE SEQUENCE [LARGE SCALE GENOMIC DNA]</scope>
    <source>
        <strain evidence="6 7">GJW-30</strain>
    </source>
</reference>
<name>A0A0S3PWY8_9BRAD</name>
<dbReference type="EMBL" id="AP014946">
    <property type="protein sequence ID" value="BAT60304.1"/>
    <property type="molecule type" value="Genomic_DNA"/>
</dbReference>
<dbReference type="PROSITE" id="PS50977">
    <property type="entry name" value="HTH_TETR_2"/>
    <property type="match status" value="1"/>
</dbReference>
<sequence length="217" mass="24518">MSEAMIAPRRWTAQNDDKVRGDKSNARRIELAEAALETLSELGYARTSLREIAQKSDFSHGVLHYYFTDKTDLICCAVRHYKTNCATRYDALVAAAQSPTELVENFLVKMRESLCSEAHMHRLWYDLRSQALYDAAYRKDVTEIDTLLEAMVWRIASRYAELCRKSPAAPSHVLYALLDGMFQRALLAYVGGDHGVADRLVADVRPLFGLIAQPDAN</sequence>
<dbReference type="Pfam" id="PF00440">
    <property type="entry name" value="TetR_N"/>
    <property type="match status" value="1"/>
</dbReference>
<dbReference type="PANTHER" id="PTHR30055">
    <property type="entry name" value="HTH-TYPE TRANSCRIPTIONAL REGULATOR RUTR"/>
    <property type="match status" value="1"/>
</dbReference>
<keyword evidence="3" id="KW-0804">Transcription</keyword>
<dbReference type="GO" id="GO:0000976">
    <property type="term" value="F:transcription cis-regulatory region binding"/>
    <property type="evidence" value="ECO:0007669"/>
    <property type="project" value="TreeGrafter"/>
</dbReference>
<dbReference type="AlphaFoldDB" id="A0A0S3PWY8"/>
<feature type="domain" description="HTH tetR-type" evidence="5">
    <location>
        <begin position="25"/>
        <end position="85"/>
    </location>
</feature>
<organism evidence="6 7">
    <name type="scientific">Variibacter gotjawalensis</name>
    <dbReference type="NCBI Taxonomy" id="1333996"/>
    <lineage>
        <taxon>Bacteria</taxon>
        <taxon>Pseudomonadati</taxon>
        <taxon>Pseudomonadota</taxon>
        <taxon>Alphaproteobacteria</taxon>
        <taxon>Hyphomicrobiales</taxon>
        <taxon>Nitrobacteraceae</taxon>
        <taxon>Variibacter</taxon>
    </lineage>
</organism>
<gene>
    <name evidence="6" type="ORF">GJW-30_1_02840</name>
</gene>
<evidence type="ECO:0000259" key="5">
    <source>
        <dbReference type="PROSITE" id="PS50977"/>
    </source>
</evidence>
<dbReference type="Gene3D" id="1.10.357.10">
    <property type="entry name" value="Tetracycline Repressor, domain 2"/>
    <property type="match status" value="1"/>
</dbReference>
<keyword evidence="2 4" id="KW-0238">DNA-binding</keyword>
<accession>A0A0S3PWY8</accession>
<evidence type="ECO:0000313" key="7">
    <source>
        <dbReference type="Proteomes" id="UP000236884"/>
    </source>
</evidence>
<keyword evidence="7" id="KW-1185">Reference proteome</keyword>
<dbReference type="GO" id="GO:0003700">
    <property type="term" value="F:DNA-binding transcription factor activity"/>
    <property type="evidence" value="ECO:0007669"/>
    <property type="project" value="TreeGrafter"/>
</dbReference>
<evidence type="ECO:0000256" key="2">
    <source>
        <dbReference type="ARBA" id="ARBA00023125"/>
    </source>
</evidence>
<dbReference type="InterPro" id="IPR050109">
    <property type="entry name" value="HTH-type_TetR-like_transc_reg"/>
</dbReference>